<dbReference type="PANTHER" id="PTHR20857">
    <property type="entry name" value="THIAMINE-PHOSPHATE PYROPHOSPHORYLASE"/>
    <property type="match status" value="1"/>
</dbReference>
<evidence type="ECO:0000313" key="22">
    <source>
        <dbReference type="Proteomes" id="UP000006039"/>
    </source>
</evidence>
<reference evidence="22" key="1">
    <citation type="submission" date="2010-07" db="EMBL/GenBank/DDBJ databases">
        <title>The genome sequence of Gaeumannomyces graminis var. tritici strain R3-111a-1.</title>
        <authorList>
            <consortium name="The Broad Institute Genome Sequencing Platform"/>
            <person name="Ma L.-J."/>
            <person name="Dead R."/>
            <person name="Young S."/>
            <person name="Zeng Q."/>
            <person name="Koehrsen M."/>
            <person name="Alvarado L."/>
            <person name="Berlin A."/>
            <person name="Chapman S.B."/>
            <person name="Chen Z."/>
            <person name="Freedman E."/>
            <person name="Gellesch M."/>
            <person name="Goldberg J."/>
            <person name="Griggs A."/>
            <person name="Gujja S."/>
            <person name="Heilman E.R."/>
            <person name="Heiman D."/>
            <person name="Hepburn T."/>
            <person name="Howarth C."/>
            <person name="Jen D."/>
            <person name="Larson L."/>
            <person name="Mehta T."/>
            <person name="Neiman D."/>
            <person name="Pearson M."/>
            <person name="Roberts A."/>
            <person name="Saif S."/>
            <person name="Shea T."/>
            <person name="Shenoy N."/>
            <person name="Sisk P."/>
            <person name="Stolte C."/>
            <person name="Sykes S."/>
            <person name="Walk T."/>
            <person name="White J."/>
            <person name="Yandava C."/>
            <person name="Haas B."/>
            <person name="Nusbaum C."/>
            <person name="Birren B."/>
        </authorList>
    </citation>
    <scope>NUCLEOTIDE SEQUENCE [LARGE SCALE GENOMIC DNA]</scope>
    <source>
        <strain evidence="22">R3-111a-1</strain>
    </source>
</reference>
<evidence type="ECO:0000313" key="20">
    <source>
        <dbReference type="EMBL" id="EJT72596.1"/>
    </source>
</evidence>
<dbReference type="NCBIfam" id="TIGR00693">
    <property type="entry name" value="thiE"/>
    <property type="match status" value="1"/>
</dbReference>
<dbReference type="STRING" id="644352.J3P7G5"/>
<dbReference type="Pfam" id="PF02581">
    <property type="entry name" value="TMP-TENI"/>
    <property type="match status" value="1"/>
</dbReference>
<evidence type="ECO:0000256" key="1">
    <source>
        <dbReference type="ARBA" id="ARBA00001771"/>
    </source>
</evidence>
<dbReference type="GO" id="GO:0004789">
    <property type="term" value="F:thiamine-phosphate diphosphorylase activity"/>
    <property type="evidence" value="ECO:0007669"/>
    <property type="project" value="UniProtKB-EC"/>
</dbReference>
<dbReference type="eggNOG" id="ENOG502QS2M">
    <property type="taxonomic scope" value="Eukaryota"/>
</dbReference>
<name>J3P7G5_GAET3</name>
<dbReference type="FunCoup" id="J3P7G5">
    <property type="interactions" value="116"/>
</dbReference>
<dbReference type="EMBL" id="GL385399">
    <property type="protein sequence ID" value="EJT72596.1"/>
    <property type="molecule type" value="Genomic_DNA"/>
</dbReference>
<dbReference type="Pfam" id="PF02110">
    <property type="entry name" value="HK"/>
    <property type="match status" value="2"/>
</dbReference>
<dbReference type="RefSeq" id="XP_009225570.1">
    <property type="nucleotide sequence ID" value="XM_009227306.1"/>
</dbReference>
<evidence type="ECO:0000256" key="14">
    <source>
        <dbReference type="ARBA" id="ARBA00047851"/>
    </source>
</evidence>
<comment type="similarity">
    <text evidence="17">In the N-terminal section; belongs to the thiamine-phosphate synthase family.</text>
</comment>
<dbReference type="Proteomes" id="UP000006039">
    <property type="component" value="Unassembled WGS sequence"/>
</dbReference>
<keyword evidence="6" id="KW-0808">Transferase</keyword>
<gene>
    <name evidence="21" type="primary">20349914</name>
    <name evidence="20" type="ORF">GGTG_09456</name>
</gene>
<evidence type="ECO:0000256" key="7">
    <source>
        <dbReference type="ARBA" id="ARBA00022723"/>
    </source>
</evidence>
<dbReference type="GeneID" id="20349914"/>
<dbReference type="FunFam" id="3.20.20.70:FF:000104">
    <property type="entry name" value="Thiamine biosynthetic bifunctional enzyme"/>
    <property type="match status" value="1"/>
</dbReference>
<dbReference type="InterPro" id="IPR000417">
    <property type="entry name" value="Hyethyz_kinase"/>
</dbReference>
<dbReference type="VEuPathDB" id="FungiDB:GGTG_09456"/>
<dbReference type="GO" id="GO:0009229">
    <property type="term" value="P:thiamine diphosphate biosynthetic process"/>
    <property type="evidence" value="ECO:0007669"/>
    <property type="project" value="UniProtKB-UniPathway"/>
</dbReference>
<evidence type="ECO:0000256" key="15">
    <source>
        <dbReference type="ARBA" id="ARBA00047883"/>
    </source>
</evidence>
<comment type="catalytic activity">
    <reaction evidence="13">
        <text>4-methyl-5-(2-phosphooxyethyl)-thiazole + 4-amino-2-methyl-5-(diphosphooxymethyl)pyrimidine + H(+) = thiamine phosphate + diphosphate</text>
        <dbReference type="Rhea" id="RHEA:22328"/>
        <dbReference type="ChEBI" id="CHEBI:15378"/>
        <dbReference type="ChEBI" id="CHEBI:33019"/>
        <dbReference type="ChEBI" id="CHEBI:37575"/>
        <dbReference type="ChEBI" id="CHEBI:57841"/>
        <dbReference type="ChEBI" id="CHEBI:58296"/>
        <dbReference type="EC" id="2.5.1.3"/>
    </reaction>
</comment>
<dbReference type="InterPro" id="IPR034291">
    <property type="entry name" value="TMP_synthase"/>
</dbReference>
<dbReference type="Gene3D" id="3.40.1190.20">
    <property type="match status" value="1"/>
</dbReference>
<keyword evidence="12" id="KW-0784">Thiamine biosynthesis</keyword>
<dbReference type="InterPro" id="IPR029056">
    <property type="entry name" value="Ribokinase-like"/>
</dbReference>
<comment type="catalytic activity">
    <reaction evidence="14">
        <text>2-(2-carboxy-4-methylthiazol-5-yl)ethyl phosphate + 4-amino-2-methyl-5-(diphosphooxymethyl)pyrimidine + 2 H(+) = thiamine phosphate + CO2 + diphosphate</text>
        <dbReference type="Rhea" id="RHEA:47848"/>
        <dbReference type="ChEBI" id="CHEBI:15378"/>
        <dbReference type="ChEBI" id="CHEBI:16526"/>
        <dbReference type="ChEBI" id="CHEBI:33019"/>
        <dbReference type="ChEBI" id="CHEBI:37575"/>
        <dbReference type="ChEBI" id="CHEBI:57841"/>
        <dbReference type="ChEBI" id="CHEBI:62890"/>
        <dbReference type="EC" id="2.5.1.3"/>
    </reaction>
</comment>
<evidence type="ECO:0000259" key="19">
    <source>
        <dbReference type="Pfam" id="PF02581"/>
    </source>
</evidence>
<keyword evidence="8" id="KW-0547">Nucleotide-binding</keyword>
<comment type="function">
    <text evidence="3">Condenses 4-methyl-5-(beta-hydroxyethyl)thiazole monophosphate (THZ-P) and 2-methyl-4-amino-5-hydroxymethyl pyrimidine pyrophosphate (HMP-PP) to form thiamine monophosphate (TMP).</text>
</comment>
<comment type="catalytic activity">
    <reaction evidence="15">
        <text>2-[(2R,5Z)-2-carboxy-4-methylthiazol-5(2H)-ylidene]ethyl phosphate + 4-amino-2-methyl-5-(diphosphooxymethyl)pyrimidine + 2 H(+) = thiamine phosphate + CO2 + diphosphate</text>
        <dbReference type="Rhea" id="RHEA:47844"/>
        <dbReference type="ChEBI" id="CHEBI:15378"/>
        <dbReference type="ChEBI" id="CHEBI:16526"/>
        <dbReference type="ChEBI" id="CHEBI:33019"/>
        <dbReference type="ChEBI" id="CHEBI:37575"/>
        <dbReference type="ChEBI" id="CHEBI:57841"/>
        <dbReference type="ChEBI" id="CHEBI:62899"/>
        <dbReference type="EC" id="2.5.1.3"/>
    </reaction>
</comment>
<evidence type="ECO:0000256" key="4">
    <source>
        <dbReference type="ARBA" id="ARBA00004868"/>
    </source>
</evidence>
<feature type="region of interest" description="Disordered" evidence="18">
    <location>
        <begin position="384"/>
        <end position="412"/>
    </location>
</feature>
<comment type="cofactor">
    <cofactor evidence="2">
        <name>Mg(2+)</name>
        <dbReference type="ChEBI" id="CHEBI:18420"/>
    </cofactor>
</comment>
<reference evidence="21" key="5">
    <citation type="submission" date="2018-04" db="UniProtKB">
        <authorList>
            <consortium name="EnsemblFungi"/>
        </authorList>
    </citation>
    <scope>IDENTIFICATION</scope>
    <source>
        <strain evidence="21">R3-111a-1</strain>
    </source>
</reference>
<reference evidence="20" key="2">
    <citation type="submission" date="2010-07" db="EMBL/GenBank/DDBJ databases">
        <authorList>
            <consortium name="The Broad Institute Genome Sequencing Platform"/>
            <consortium name="Broad Institute Genome Sequencing Center for Infectious Disease"/>
            <person name="Ma L.-J."/>
            <person name="Dead R."/>
            <person name="Young S."/>
            <person name="Zeng Q."/>
            <person name="Koehrsen M."/>
            <person name="Alvarado L."/>
            <person name="Berlin A."/>
            <person name="Chapman S.B."/>
            <person name="Chen Z."/>
            <person name="Freedman E."/>
            <person name="Gellesch M."/>
            <person name="Goldberg J."/>
            <person name="Griggs A."/>
            <person name="Gujja S."/>
            <person name="Heilman E.R."/>
            <person name="Heiman D."/>
            <person name="Hepburn T."/>
            <person name="Howarth C."/>
            <person name="Jen D."/>
            <person name="Larson L."/>
            <person name="Mehta T."/>
            <person name="Neiman D."/>
            <person name="Pearson M."/>
            <person name="Roberts A."/>
            <person name="Saif S."/>
            <person name="Shea T."/>
            <person name="Shenoy N."/>
            <person name="Sisk P."/>
            <person name="Stolte C."/>
            <person name="Sykes S."/>
            <person name="Walk T."/>
            <person name="White J."/>
            <person name="Yandava C."/>
            <person name="Haas B."/>
            <person name="Nusbaum C."/>
            <person name="Birren B."/>
        </authorList>
    </citation>
    <scope>NUCLEOTIDE SEQUENCE</scope>
    <source>
        <strain evidence="20">R3-111a-1</strain>
    </source>
</reference>
<dbReference type="SUPFAM" id="SSF51391">
    <property type="entry name" value="Thiamin phosphate synthase"/>
    <property type="match status" value="1"/>
</dbReference>
<dbReference type="HOGENOM" id="CLU_019943_1_1_1"/>
<keyword evidence="7" id="KW-0479">Metal-binding</keyword>
<evidence type="ECO:0000256" key="6">
    <source>
        <dbReference type="ARBA" id="ARBA00022679"/>
    </source>
</evidence>
<evidence type="ECO:0000313" key="21">
    <source>
        <dbReference type="EnsemblFungi" id="EJT72596"/>
    </source>
</evidence>
<feature type="compositionally biased region" description="Acidic residues" evidence="18">
    <location>
        <begin position="562"/>
        <end position="573"/>
    </location>
</feature>
<organism evidence="20">
    <name type="scientific">Gaeumannomyces tritici (strain R3-111a-1)</name>
    <name type="common">Wheat and barley take-all root rot fungus</name>
    <name type="synonym">Gaeumannomyces graminis var. tritici</name>
    <dbReference type="NCBI Taxonomy" id="644352"/>
    <lineage>
        <taxon>Eukaryota</taxon>
        <taxon>Fungi</taxon>
        <taxon>Dikarya</taxon>
        <taxon>Ascomycota</taxon>
        <taxon>Pezizomycotina</taxon>
        <taxon>Sordariomycetes</taxon>
        <taxon>Sordariomycetidae</taxon>
        <taxon>Magnaporthales</taxon>
        <taxon>Magnaporthaceae</taxon>
        <taxon>Gaeumannomyces</taxon>
    </lineage>
</organism>
<dbReference type="HAMAP" id="MF_00097">
    <property type="entry name" value="TMP_synthase"/>
    <property type="match status" value="1"/>
</dbReference>
<evidence type="ECO:0000256" key="3">
    <source>
        <dbReference type="ARBA" id="ARBA00003814"/>
    </source>
</evidence>
<dbReference type="CDD" id="cd01170">
    <property type="entry name" value="THZ_kinase"/>
    <property type="match status" value="1"/>
</dbReference>
<feature type="region of interest" description="Disordered" evidence="18">
    <location>
        <begin position="553"/>
        <end position="596"/>
    </location>
</feature>
<accession>J3P7G5</accession>
<keyword evidence="22" id="KW-1185">Reference proteome</keyword>
<keyword evidence="9 20" id="KW-0418">Kinase</keyword>
<evidence type="ECO:0000256" key="8">
    <source>
        <dbReference type="ARBA" id="ARBA00022741"/>
    </source>
</evidence>
<dbReference type="GO" id="GO:0005737">
    <property type="term" value="C:cytoplasm"/>
    <property type="evidence" value="ECO:0007669"/>
    <property type="project" value="TreeGrafter"/>
</dbReference>
<evidence type="ECO:0000256" key="17">
    <source>
        <dbReference type="ARBA" id="ARBA00061283"/>
    </source>
</evidence>
<dbReference type="GO" id="GO:0005524">
    <property type="term" value="F:ATP binding"/>
    <property type="evidence" value="ECO:0007669"/>
    <property type="project" value="UniProtKB-KW"/>
</dbReference>
<dbReference type="GO" id="GO:0000287">
    <property type="term" value="F:magnesium ion binding"/>
    <property type="evidence" value="ECO:0007669"/>
    <property type="project" value="InterPro"/>
</dbReference>
<reference evidence="21" key="4">
    <citation type="journal article" date="2015" name="G3 (Bethesda)">
        <title>Genome sequences of three phytopathogenic species of the Magnaporthaceae family of fungi.</title>
        <authorList>
            <person name="Okagaki L.H."/>
            <person name="Nunes C.C."/>
            <person name="Sailsbery J."/>
            <person name="Clay B."/>
            <person name="Brown D."/>
            <person name="John T."/>
            <person name="Oh Y."/>
            <person name="Young N."/>
            <person name="Fitzgerald M."/>
            <person name="Haas B.J."/>
            <person name="Zeng Q."/>
            <person name="Young S."/>
            <person name="Adiconis X."/>
            <person name="Fan L."/>
            <person name="Levin J.Z."/>
            <person name="Mitchell T.K."/>
            <person name="Okubara P.A."/>
            <person name="Farman M.L."/>
            <person name="Kohn L.M."/>
            <person name="Birren B."/>
            <person name="Ma L.-J."/>
            <person name="Dean R.A."/>
        </authorList>
    </citation>
    <scope>NUCLEOTIDE SEQUENCE</scope>
    <source>
        <strain evidence="21">R3-111a-1</strain>
    </source>
</reference>
<reference evidence="20" key="3">
    <citation type="submission" date="2010-09" db="EMBL/GenBank/DDBJ databases">
        <title>Annotation of Gaeumannomyces graminis var. tritici R3-111a-1.</title>
        <authorList>
            <consortium name="The Broad Institute Genome Sequencing Platform"/>
            <person name="Ma L.-J."/>
            <person name="Dead R."/>
            <person name="Young S.K."/>
            <person name="Zeng Q."/>
            <person name="Gargeya S."/>
            <person name="Fitzgerald M."/>
            <person name="Haas B."/>
            <person name="Abouelleil A."/>
            <person name="Alvarado L."/>
            <person name="Arachchi H.M."/>
            <person name="Berlin A."/>
            <person name="Brown A."/>
            <person name="Chapman S.B."/>
            <person name="Chen Z."/>
            <person name="Dunbar C."/>
            <person name="Freedman E."/>
            <person name="Gearin G."/>
            <person name="Gellesch M."/>
            <person name="Goldberg J."/>
            <person name="Griggs A."/>
            <person name="Gujja S."/>
            <person name="Heiman D."/>
            <person name="Howarth C."/>
            <person name="Larson L."/>
            <person name="Lui A."/>
            <person name="MacDonald P.J.P."/>
            <person name="Mehta T."/>
            <person name="Montmayeur A."/>
            <person name="Murphy C."/>
            <person name="Neiman D."/>
            <person name="Pearson M."/>
            <person name="Priest M."/>
            <person name="Roberts A."/>
            <person name="Saif S."/>
            <person name="Shea T."/>
            <person name="Shenoy N."/>
            <person name="Sisk P."/>
            <person name="Stolte C."/>
            <person name="Sykes S."/>
            <person name="Yandava C."/>
            <person name="Wortman J."/>
            <person name="Nusbaum C."/>
            <person name="Birren B."/>
        </authorList>
    </citation>
    <scope>NUCLEOTIDE SEQUENCE</scope>
    <source>
        <strain evidence="20">R3-111a-1</strain>
    </source>
</reference>
<dbReference type="AlphaFoldDB" id="J3P7G5"/>
<feature type="domain" description="Thiamine phosphate synthase/TenI" evidence="19">
    <location>
        <begin position="10"/>
        <end position="207"/>
    </location>
</feature>
<dbReference type="GO" id="GO:0004417">
    <property type="term" value="F:hydroxyethylthiazole kinase activity"/>
    <property type="evidence" value="ECO:0007669"/>
    <property type="project" value="UniProtKB-EC"/>
</dbReference>
<comment type="pathway">
    <text evidence="5">Cofactor biosynthesis; thiamine diphosphate biosynthesis; thiamine phosphate from 4-amino-2-methyl-5-diphosphomethylpyrimidine and 4-methyl-5-(2-phosphoethyl)-thiazole: step 1/1.</text>
</comment>
<dbReference type="GO" id="GO:0009228">
    <property type="term" value="P:thiamine biosynthetic process"/>
    <property type="evidence" value="ECO:0007669"/>
    <property type="project" value="UniProtKB-KW"/>
</dbReference>
<dbReference type="InterPro" id="IPR013785">
    <property type="entry name" value="Aldolase_TIM"/>
</dbReference>
<dbReference type="HAMAP" id="MF_00228">
    <property type="entry name" value="Thz_kinase"/>
    <property type="match status" value="1"/>
</dbReference>
<protein>
    <submittedName>
        <fullName evidence="20">Hydroxyethylthiazole kinase</fullName>
    </submittedName>
</protein>
<dbReference type="CDD" id="cd00564">
    <property type="entry name" value="TMP_TenI"/>
    <property type="match status" value="1"/>
</dbReference>
<keyword evidence="10" id="KW-0067">ATP-binding</keyword>
<evidence type="ECO:0000256" key="13">
    <source>
        <dbReference type="ARBA" id="ARBA00047334"/>
    </source>
</evidence>
<comment type="pathway">
    <text evidence="4">Cofactor biosynthesis; thiamine diphosphate biosynthesis; 4-methyl-5-(2-phosphoethyl)-thiazole from 5-(2-hydroxyethyl)-4-methylthiazole: step 1/1.</text>
</comment>
<comment type="similarity">
    <text evidence="16">In the C-terminal section; belongs to the Thz kinase family.</text>
</comment>
<dbReference type="InterPro" id="IPR022998">
    <property type="entry name" value="ThiamineP_synth_TenI"/>
</dbReference>
<keyword evidence="11" id="KW-0460">Magnesium</keyword>
<sequence length="596" mass="62500">MANKNVDYSLYLVTDSTPAVLGGRDICAVVGQALRGGVTVVQYRDKTSDTRELVDVATRLHRLTREHNVPLLINDRVDVALAVGCEGVHLGQDDMSLQDARRLLGPDAIIGISANNGFEAIRACYAGADYLGVGAIFATPTKANTKSILGTAGLQYILGMLTRRPACKLVPAVAIGGINHTNVQRVLYQSEVWPFRRLDGVAVVSAIVASPDPEAAARELRRLVRDPPPFATREGTAEPRDPADILALVPGVISAMHETTPLSHNMTNLVVQNFSANVALAVGASPIMSNYGEEAADLARLGGALVVNMGTVTPEGIGNYIKAIKAYNLAGRPVVFDPAGAGATAVRRAAVKAILAAGYLDVIKGNEGEIATVLDVELESELRLKGAPPEGGDPQDPQDLPQQRGVDSGPSARDDAARALLAVRLARLRRCVVVMTGPTDFVADPARACSLSHGHVLLSRVTGTGCSLGTVVSAACSVSHPGGDRFVAAIAALLLFTLSAEVAAGRCQGRGTFVPAFLDVLADCRTSTAEGDTDWLDLAQLRRHDPEDGSVVAVNDLPMELDAPEEEGEGEGEGEGKEGGAKEEAMEVVQAKEEGE</sequence>
<evidence type="ECO:0000256" key="2">
    <source>
        <dbReference type="ARBA" id="ARBA00001946"/>
    </source>
</evidence>
<dbReference type="PRINTS" id="PR01099">
    <property type="entry name" value="HYETHTZKNASE"/>
</dbReference>
<feature type="compositionally biased region" description="Basic and acidic residues" evidence="18">
    <location>
        <begin position="574"/>
        <end position="596"/>
    </location>
</feature>
<dbReference type="PANTHER" id="PTHR20857:SF23">
    <property type="entry name" value="THIAMINE BIOSYNTHETIC BIFUNCTIONAL ENZYME"/>
    <property type="match status" value="1"/>
</dbReference>
<dbReference type="SUPFAM" id="SSF53613">
    <property type="entry name" value="Ribokinase-like"/>
    <property type="match status" value="1"/>
</dbReference>
<evidence type="ECO:0000256" key="11">
    <source>
        <dbReference type="ARBA" id="ARBA00022842"/>
    </source>
</evidence>
<dbReference type="OrthoDB" id="4994at2759"/>
<dbReference type="UniPathway" id="UPA00060">
    <property type="reaction ID" value="UER00139"/>
</dbReference>
<proteinExistence type="inferred from homology"/>
<feature type="compositionally biased region" description="Low complexity" evidence="18">
    <location>
        <begin position="386"/>
        <end position="405"/>
    </location>
</feature>
<dbReference type="InterPro" id="IPR036206">
    <property type="entry name" value="ThiamineP_synth_sf"/>
</dbReference>
<dbReference type="Gene3D" id="3.20.20.70">
    <property type="entry name" value="Aldolase class I"/>
    <property type="match status" value="1"/>
</dbReference>
<evidence type="ECO:0000256" key="5">
    <source>
        <dbReference type="ARBA" id="ARBA00005165"/>
    </source>
</evidence>
<evidence type="ECO:0000256" key="9">
    <source>
        <dbReference type="ARBA" id="ARBA00022777"/>
    </source>
</evidence>
<evidence type="ECO:0000256" key="12">
    <source>
        <dbReference type="ARBA" id="ARBA00022977"/>
    </source>
</evidence>
<comment type="catalytic activity">
    <reaction evidence="1">
        <text>5-(2-hydroxyethyl)-4-methylthiazole + ATP = 4-methyl-5-(2-phosphooxyethyl)-thiazole + ADP + H(+)</text>
        <dbReference type="Rhea" id="RHEA:24212"/>
        <dbReference type="ChEBI" id="CHEBI:15378"/>
        <dbReference type="ChEBI" id="CHEBI:17957"/>
        <dbReference type="ChEBI" id="CHEBI:30616"/>
        <dbReference type="ChEBI" id="CHEBI:58296"/>
        <dbReference type="ChEBI" id="CHEBI:456216"/>
        <dbReference type="EC" id="2.7.1.50"/>
    </reaction>
</comment>
<dbReference type="EnsemblFungi" id="EJT72596">
    <property type="protein sequence ID" value="EJT72596"/>
    <property type="gene ID" value="GGTG_09456"/>
</dbReference>
<evidence type="ECO:0000256" key="16">
    <source>
        <dbReference type="ARBA" id="ARBA00061146"/>
    </source>
</evidence>
<evidence type="ECO:0000256" key="10">
    <source>
        <dbReference type="ARBA" id="ARBA00022840"/>
    </source>
</evidence>
<evidence type="ECO:0000256" key="18">
    <source>
        <dbReference type="SAM" id="MobiDB-lite"/>
    </source>
</evidence>